<proteinExistence type="predicted"/>
<evidence type="ECO:0000313" key="2">
    <source>
        <dbReference type="EMBL" id="TIH40462.1"/>
    </source>
</evidence>
<gene>
    <name evidence="2" type="ORF">D4765_01950</name>
</gene>
<dbReference type="InterPro" id="IPR011032">
    <property type="entry name" value="GroES-like_sf"/>
</dbReference>
<dbReference type="Pfam" id="PF08240">
    <property type="entry name" value="ADH_N"/>
    <property type="match status" value="1"/>
</dbReference>
<dbReference type="InterPro" id="IPR013154">
    <property type="entry name" value="ADH-like_N"/>
</dbReference>
<protein>
    <submittedName>
        <fullName evidence="2">Zinc-binding alcohol dehydrogenase family protein</fullName>
    </submittedName>
</protein>
<dbReference type="AlphaFoldDB" id="A0A4T2C9X2"/>
<dbReference type="SMART" id="SM00829">
    <property type="entry name" value="PKS_ER"/>
    <property type="match status" value="1"/>
</dbReference>
<dbReference type="Proteomes" id="UP000306192">
    <property type="component" value="Unassembled WGS sequence"/>
</dbReference>
<dbReference type="InterPro" id="IPR036291">
    <property type="entry name" value="NAD(P)-bd_dom_sf"/>
</dbReference>
<name>A0A4T2C9X2_9MICO</name>
<comment type="caution">
    <text evidence="2">The sequence shown here is derived from an EMBL/GenBank/DDBJ whole genome shotgun (WGS) entry which is preliminary data.</text>
</comment>
<dbReference type="OrthoDB" id="9801186at2"/>
<feature type="domain" description="Enoyl reductase (ER)" evidence="1">
    <location>
        <begin position="1"/>
        <end position="353"/>
    </location>
</feature>
<dbReference type="SUPFAM" id="SSF51735">
    <property type="entry name" value="NAD(P)-binding Rossmann-fold domains"/>
    <property type="match status" value="1"/>
</dbReference>
<organism evidence="2 3">
    <name type="scientific">Subtercola vilae</name>
    <dbReference type="NCBI Taxonomy" id="2056433"/>
    <lineage>
        <taxon>Bacteria</taxon>
        <taxon>Bacillati</taxon>
        <taxon>Actinomycetota</taxon>
        <taxon>Actinomycetes</taxon>
        <taxon>Micrococcales</taxon>
        <taxon>Microbacteriaceae</taxon>
        <taxon>Subtercola</taxon>
    </lineage>
</organism>
<reference evidence="2 3" key="1">
    <citation type="journal article" date="2019" name="Microorganisms">
        <title>Systematic Affiliation and Genome Analysis of Subtercola vilae DB165(T) with Particular Emphasis on Cold Adaptation of an Isolate from a High-Altitude Cold Volcano Lake.</title>
        <authorList>
            <person name="Villalobos A.S."/>
            <person name="Wiese J."/>
            <person name="Imhoff J.F."/>
            <person name="Dorador C."/>
            <person name="Keller A."/>
            <person name="Hentschel U."/>
        </authorList>
    </citation>
    <scope>NUCLEOTIDE SEQUENCE [LARGE SCALE GENOMIC DNA]</scope>
    <source>
        <strain evidence="2 3">DB165</strain>
    </source>
</reference>
<dbReference type="PANTHER" id="PTHR45348">
    <property type="entry name" value="HYPOTHETICAL OXIDOREDUCTASE (EUROFUNG)"/>
    <property type="match status" value="1"/>
</dbReference>
<dbReference type="PANTHER" id="PTHR45348:SF2">
    <property type="entry name" value="ZINC-TYPE ALCOHOL DEHYDROGENASE-LIKE PROTEIN C2E1P3.01"/>
    <property type="match status" value="1"/>
</dbReference>
<accession>A0A4T2C9X2</accession>
<dbReference type="InterPro" id="IPR047122">
    <property type="entry name" value="Trans-enoyl_RdTase-like"/>
</dbReference>
<keyword evidence="3" id="KW-1185">Reference proteome</keyword>
<dbReference type="GO" id="GO:0016651">
    <property type="term" value="F:oxidoreductase activity, acting on NAD(P)H"/>
    <property type="evidence" value="ECO:0007669"/>
    <property type="project" value="InterPro"/>
</dbReference>
<dbReference type="EMBL" id="QYRT01000003">
    <property type="protein sequence ID" value="TIH40462.1"/>
    <property type="molecule type" value="Genomic_DNA"/>
</dbReference>
<evidence type="ECO:0000313" key="3">
    <source>
        <dbReference type="Proteomes" id="UP000306192"/>
    </source>
</evidence>
<dbReference type="CDD" id="cd08249">
    <property type="entry name" value="enoyl_reductase_like"/>
    <property type="match status" value="1"/>
</dbReference>
<sequence>MIVRPASYTAPGPGEIVIRNRAVAVNPLDVIKQTTGNLMFRWLPYPSVLGEDVAGDVVEVGPFVTRFSVGDRVLAYALGMEKGRKHAAEGGFQEYTVVRAMLAAPIPEGMTYEEAAVLPLGVSTAASALFQKDQLGLRHPTAPRQGGETVVVWGGSTSVGSNAIQLAVAAGYTVVATASPQNHERLRELGANRVFDYASPTVVRDAVGAVRGTTVAGVFAVGTGSAEPSVQIAIGSGCKRVALASPSVSFGALPPRTGVSLALVRLGARMVGGTALLQARARSRGIRVRFVWGSSLMNNEVGPMLWQRFLPAALAEGRFVPAPAPRVVGSGLGQVQVALERLRGGVSATKLVVSLPARQPSSSPG</sequence>
<evidence type="ECO:0000259" key="1">
    <source>
        <dbReference type="SMART" id="SM00829"/>
    </source>
</evidence>
<dbReference type="SUPFAM" id="SSF50129">
    <property type="entry name" value="GroES-like"/>
    <property type="match status" value="1"/>
</dbReference>
<dbReference type="Gene3D" id="3.90.180.10">
    <property type="entry name" value="Medium-chain alcohol dehydrogenases, catalytic domain"/>
    <property type="match status" value="1"/>
</dbReference>
<dbReference type="Gene3D" id="3.40.50.720">
    <property type="entry name" value="NAD(P)-binding Rossmann-like Domain"/>
    <property type="match status" value="1"/>
</dbReference>
<dbReference type="InterPro" id="IPR020843">
    <property type="entry name" value="ER"/>
</dbReference>